<evidence type="ECO:0000256" key="4">
    <source>
        <dbReference type="ARBA" id="ARBA00022989"/>
    </source>
</evidence>
<gene>
    <name evidence="7" type="ORF">NECAME_11578</name>
</gene>
<name>W2T4T9_NECAM</name>
<feature type="transmembrane region" description="Helical" evidence="6">
    <location>
        <begin position="149"/>
        <end position="169"/>
    </location>
</feature>
<dbReference type="Pfam" id="PF07851">
    <property type="entry name" value="TMEM120A-B"/>
    <property type="match status" value="1"/>
</dbReference>
<dbReference type="EMBL" id="KI660218">
    <property type="protein sequence ID" value="ETN76599.1"/>
    <property type="molecule type" value="Genomic_DNA"/>
</dbReference>
<evidence type="ECO:0000256" key="2">
    <source>
        <dbReference type="ARBA" id="ARBA00009700"/>
    </source>
</evidence>
<keyword evidence="4 6" id="KW-1133">Transmembrane helix</keyword>
<protein>
    <submittedName>
        <fullName evidence="7">TMPIT-like protein</fullName>
    </submittedName>
</protein>
<keyword evidence="3 6" id="KW-0812">Transmembrane</keyword>
<evidence type="ECO:0000256" key="3">
    <source>
        <dbReference type="ARBA" id="ARBA00022692"/>
    </source>
</evidence>
<dbReference type="PANTHER" id="PTHR21433">
    <property type="entry name" value="TRANSMEMBRANE PROTEIN INDUCED BY TUMOR NECROSIS FACTOR ALPHA"/>
    <property type="match status" value="1"/>
</dbReference>
<comment type="subcellular location">
    <subcellularLocation>
        <location evidence="1">Membrane</location>
        <topology evidence="1">Multi-pass membrane protein</topology>
    </subcellularLocation>
</comment>
<dbReference type="OrthoDB" id="2015098at2759"/>
<accession>W2T4T9</accession>
<reference evidence="8" key="1">
    <citation type="journal article" date="2014" name="Nat. Genet.">
        <title>Genome of the human hookworm Necator americanus.</title>
        <authorList>
            <person name="Tang Y.T."/>
            <person name="Gao X."/>
            <person name="Rosa B.A."/>
            <person name="Abubucker S."/>
            <person name="Hallsworth-Pepin K."/>
            <person name="Martin J."/>
            <person name="Tyagi R."/>
            <person name="Heizer E."/>
            <person name="Zhang X."/>
            <person name="Bhonagiri-Palsikar V."/>
            <person name="Minx P."/>
            <person name="Warren W.C."/>
            <person name="Wang Q."/>
            <person name="Zhan B."/>
            <person name="Hotez P.J."/>
            <person name="Sternberg P.W."/>
            <person name="Dougall A."/>
            <person name="Gaze S.T."/>
            <person name="Mulvenna J."/>
            <person name="Sotillo J."/>
            <person name="Ranganathan S."/>
            <person name="Rabelo E.M."/>
            <person name="Wilson R.K."/>
            <person name="Felgner P.L."/>
            <person name="Bethony J."/>
            <person name="Hawdon J.M."/>
            <person name="Gasser R.B."/>
            <person name="Loukas A."/>
            <person name="Mitreva M."/>
        </authorList>
    </citation>
    <scope>NUCLEOTIDE SEQUENCE [LARGE SCALE GENOMIC DNA]</scope>
</reference>
<sequence length="369" mass="43297">MYNKLIVADKSIAQDIHNQYIKKLSELTKLQESCLKAVKHQHYILGNYRETLNKCVFFSLEKSSAISSSYNVYKLLRAQHGANTADDKERIKKIEHQMIDAKAKLRQMESELPVQNNGFYLSLILGKNLNLSLLSKNDRYKYKQDYESFKWKVTVAILISVTLSFLFPWRVLDSIGNFLMVWYYCTLTIRESVLTINGSRIKGWWVMHHYLSCVLCGIVLTWRDGECYQSFRYQFLIFVLYICFVQILQTQYQSGCLRRLHSLGEGHIMDITVEGFTSFMFKGLTFLLPFLVAAYIFQFYNAYVLWYLSYDCEGQWQVFALCFMFFTLAVGNIVTTSMVILKKLRTTGSYNYIVLLTQKYRTRSDSKEE</sequence>
<dbReference type="AlphaFoldDB" id="W2T4T9"/>
<proteinExistence type="inferred from homology"/>
<feature type="transmembrane region" description="Helical" evidence="6">
    <location>
        <begin position="205"/>
        <end position="222"/>
    </location>
</feature>
<dbReference type="KEGG" id="nai:NECAME_11578"/>
<keyword evidence="8" id="KW-1185">Reference proteome</keyword>
<feature type="transmembrane region" description="Helical" evidence="6">
    <location>
        <begin position="234"/>
        <end position="252"/>
    </location>
</feature>
<comment type="similarity">
    <text evidence="2">Belongs to the TMEM120 family.</text>
</comment>
<evidence type="ECO:0000256" key="5">
    <source>
        <dbReference type="ARBA" id="ARBA00023136"/>
    </source>
</evidence>
<dbReference type="Proteomes" id="UP000053676">
    <property type="component" value="Unassembled WGS sequence"/>
</dbReference>
<organism evidence="7 8">
    <name type="scientific">Necator americanus</name>
    <name type="common">Human hookworm</name>
    <dbReference type="NCBI Taxonomy" id="51031"/>
    <lineage>
        <taxon>Eukaryota</taxon>
        <taxon>Metazoa</taxon>
        <taxon>Ecdysozoa</taxon>
        <taxon>Nematoda</taxon>
        <taxon>Chromadorea</taxon>
        <taxon>Rhabditida</taxon>
        <taxon>Rhabditina</taxon>
        <taxon>Rhabditomorpha</taxon>
        <taxon>Strongyloidea</taxon>
        <taxon>Ancylostomatidae</taxon>
        <taxon>Bunostominae</taxon>
        <taxon>Necator</taxon>
    </lineage>
</organism>
<evidence type="ECO:0000313" key="7">
    <source>
        <dbReference type="EMBL" id="ETN76599.1"/>
    </source>
</evidence>
<evidence type="ECO:0000256" key="6">
    <source>
        <dbReference type="SAM" id="Phobius"/>
    </source>
</evidence>
<dbReference type="GO" id="GO:0016020">
    <property type="term" value="C:membrane"/>
    <property type="evidence" value="ECO:0007669"/>
    <property type="project" value="UniProtKB-SubCell"/>
</dbReference>
<evidence type="ECO:0000313" key="8">
    <source>
        <dbReference type="Proteomes" id="UP000053676"/>
    </source>
</evidence>
<dbReference type="InterPro" id="IPR012926">
    <property type="entry name" value="TMEM120A/B"/>
</dbReference>
<feature type="transmembrane region" description="Helical" evidence="6">
    <location>
        <begin position="318"/>
        <end position="341"/>
    </location>
</feature>
<evidence type="ECO:0000256" key="1">
    <source>
        <dbReference type="ARBA" id="ARBA00004141"/>
    </source>
</evidence>
<dbReference type="OMA" id="WPNTGPW"/>
<dbReference type="PANTHER" id="PTHR21433:SF0">
    <property type="entry name" value="TRANSMEMBRANE PROTEIN 120 HOMOLOG"/>
    <property type="match status" value="1"/>
</dbReference>
<keyword evidence="5 6" id="KW-0472">Membrane</keyword>
<feature type="transmembrane region" description="Helical" evidence="6">
    <location>
        <begin position="286"/>
        <end position="306"/>
    </location>
</feature>